<dbReference type="Gene3D" id="3.40.50.1100">
    <property type="match status" value="2"/>
</dbReference>
<evidence type="ECO:0000313" key="7">
    <source>
        <dbReference type="EMBL" id="TKD10218.1"/>
    </source>
</evidence>
<evidence type="ECO:0000313" key="8">
    <source>
        <dbReference type="Proteomes" id="UP000309215"/>
    </source>
</evidence>
<evidence type="ECO:0000256" key="4">
    <source>
        <dbReference type="PIRSR" id="PIRSR006278-1"/>
    </source>
</evidence>
<protein>
    <submittedName>
        <fullName evidence="7">Pyridoxal-phosphate dependent enzyme</fullName>
    </submittedName>
</protein>
<accession>A0A4U1JGG4</accession>
<feature type="modified residue" description="N6-(pyridoxal phosphate)lysine" evidence="5">
    <location>
        <position position="61"/>
    </location>
</feature>
<dbReference type="Pfam" id="PF00291">
    <property type="entry name" value="PALP"/>
    <property type="match status" value="1"/>
</dbReference>
<evidence type="ECO:0000256" key="5">
    <source>
        <dbReference type="PIRSR" id="PIRSR006278-2"/>
    </source>
</evidence>
<dbReference type="GO" id="GO:0019148">
    <property type="term" value="F:D-cysteine desulfhydrase activity"/>
    <property type="evidence" value="ECO:0007669"/>
    <property type="project" value="TreeGrafter"/>
</dbReference>
<evidence type="ECO:0000259" key="6">
    <source>
        <dbReference type="Pfam" id="PF00291"/>
    </source>
</evidence>
<dbReference type="InterPro" id="IPR036052">
    <property type="entry name" value="TrpB-like_PALP_sf"/>
</dbReference>
<feature type="active site" description="Nucleophile" evidence="4">
    <location>
        <position position="88"/>
    </location>
</feature>
<name>A0A4U1JGG4_9BACT</name>
<feature type="domain" description="Tryptophan synthase beta chain-like PALP" evidence="6">
    <location>
        <begin position="25"/>
        <end position="331"/>
    </location>
</feature>
<dbReference type="SUPFAM" id="SSF53686">
    <property type="entry name" value="Tryptophan synthase beta subunit-like PLP-dependent enzymes"/>
    <property type="match status" value="1"/>
</dbReference>
<keyword evidence="8" id="KW-1185">Reference proteome</keyword>
<reference evidence="7 8" key="1">
    <citation type="submission" date="2019-04" db="EMBL/GenBank/DDBJ databases">
        <authorList>
            <person name="Li Y."/>
            <person name="Wang J."/>
        </authorList>
    </citation>
    <scope>NUCLEOTIDE SEQUENCE [LARGE SCALE GENOMIC DNA]</scope>
    <source>
        <strain evidence="7 8">DSM 14668</strain>
    </source>
</reference>
<comment type="cofactor">
    <cofactor evidence="1">
        <name>pyridoxal 5'-phosphate</name>
        <dbReference type="ChEBI" id="CHEBI:597326"/>
    </cofactor>
</comment>
<dbReference type="Proteomes" id="UP000309215">
    <property type="component" value="Unassembled WGS sequence"/>
</dbReference>
<comment type="similarity">
    <text evidence="2">Belongs to the ACC deaminase/D-cysteine desulfhydrase family.</text>
</comment>
<dbReference type="PIRSF" id="PIRSF006278">
    <property type="entry name" value="ACCD_DCysDesulf"/>
    <property type="match status" value="1"/>
</dbReference>
<evidence type="ECO:0000256" key="1">
    <source>
        <dbReference type="ARBA" id="ARBA00001933"/>
    </source>
</evidence>
<dbReference type="EMBL" id="SSMQ01000007">
    <property type="protein sequence ID" value="TKD10218.1"/>
    <property type="molecule type" value="Genomic_DNA"/>
</dbReference>
<gene>
    <name evidence="7" type="ORF">E8A74_09390</name>
</gene>
<evidence type="ECO:0000256" key="3">
    <source>
        <dbReference type="ARBA" id="ARBA00022898"/>
    </source>
</evidence>
<dbReference type="NCBIfam" id="TIGR01275">
    <property type="entry name" value="ACC_deam_rel"/>
    <property type="match status" value="1"/>
</dbReference>
<keyword evidence="3 5" id="KW-0663">Pyridoxal phosphate</keyword>
<dbReference type="PANTHER" id="PTHR43780">
    <property type="entry name" value="1-AMINOCYCLOPROPANE-1-CARBOXYLATE DEAMINASE-RELATED"/>
    <property type="match status" value="1"/>
</dbReference>
<dbReference type="OrthoDB" id="9801249at2"/>
<comment type="caution">
    <text evidence="7">The sequence shown here is derived from an EMBL/GenBank/DDBJ whole genome shotgun (WGS) entry which is preliminary data.</text>
</comment>
<dbReference type="InterPro" id="IPR027278">
    <property type="entry name" value="ACCD_DCysDesulf"/>
</dbReference>
<evidence type="ECO:0000256" key="2">
    <source>
        <dbReference type="ARBA" id="ARBA00008639"/>
    </source>
</evidence>
<dbReference type="AlphaFoldDB" id="A0A4U1JGG4"/>
<dbReference type="InterPro" id="IPR005966">
    <property type="entry name" value="D-Cys_desShydrase"/>
</dbReference>
<sequence>MGATLGQAELRPQTPVSLRKRLPLAHLPTPLQRPRRLVAATGIDLWVKRDDMTGGAEAGNKIRKLEFLLGEALSLECDTVLTCGGLQSNHARATALAAASLGLRAVLFLRTNDPSLDPPLEGNVLIDRLAGAEIRLITPEQYRDRERILDRAAEELRAEGQKPYVIPEGGSNGLGALGYVEAMGEVRRQLDLGLGGGKAFDAVVVACGSGGTAAGAALGAALHGVASEVVAVAVCDDAPTFEARIEGIVREARSLDPRLPEPVRMTVDDAHKGPAYAVSTPEQRRLITSVAGLSGMVLDPVYTGKAFSALMDLAGAGGPLAGKRILFVHTGGLPGLLAQGATFEDALGLD</sequence>
<dbReference type="InterPro" id="IPR001926">
    <property type="entry name" value="TrpB-like_PALP"/>
</dbReference>
<dbReference type="PANTHER" id="PTHR43780:SF2">
    <property type="entry name" value="1-AMINOCYCLOPROPANE-1-CARBOXYLATE DEAMINASE-RELATED"/>
    <property type="match status" value="1"/>
</dbReference>
<proteinExistence type="inferred from homology"/>
<organism evidence="7 8">
    <name type="scientific">Polyangium fumosum</name>
    <dbReference type="NCBI Taxonomy" id="889272"/>
    <lineage>
        <taxon>Bacteria</taxon>
        <taxon>Pseudomonadati</taxon>
        <taxon>Myxococcota</taxon>
        <taxon>Polyangia</taxon>
        <taxon>Polyangiales</taxon>
        <taxon>Polyangiaceae</taxon>
        <taxon>Polyangium</taxon>
    </lineage>
</organism>